<evidence type="ECO:0000259" key="1">
    <source>
        <dbReference type="Pfam" id="PF04981"/>
    </source>
</evidence>
<name>A0A497EWW1_9CREN</name>
<organism evidence="2 3">
    <name type="scientific">Thermoproteota archaeon</name>
    <dbReference type="NCBI Taxonomy" id="2056631"/>
    <lineage>
        <taxon>Archaea</taxon>
        <taxon>Thermoproteota</taxon>
    </lineage>
</organism>
<evidence type="ECO:0000313" key="2">
    <source>
        <dbReference type="EMBL" id="RLE51168.1"/>
    </source>
</evidence>
<dbReference type="GO" id="GO:0005737">
    <property type="term" value="C:cytoplasm"/>
    <property type="evidence" value="ECO:0007669"/>
    <property type="project" value="TreeGrafter"/>
</dbReference>
<dbReference type="PANTHER" id="PTHR12746">
    <property type="entry name" value="NONSENSE-MEDIATED MRNA DECAY PROTEIN 3"/>
    <property type="match status" value="1"/>
</dbReference>
<protein>
    <recommendedName>
        <fullName evidence="1">Nmd3 N-terminal domain-containing protein</fullName>
    </recommendedName>
</protein>
<evidence type="ECO:0000313" key="3">
    <source>
        <dbReference type="Proteomes" id="UP000281962"/>
    </source>
</evidence>
<comment type="caution">
    <text evidence="2">The sequence shown here is derived from an EMBL/GenBank/DDBJ whole genome shotgun (WGS) entry which is preliminary data.</text>
</comment>
<gene>
    <name evidence="2" type="ORF">DRJ21_00730</name>
</gene>
<feature type="non-terminal residue" evidence="2">
    <location>
        <position position="303"/>
    </location>
</feature>
<dbReference type="EMBL" id="QMQY01000017">
    <property type="protein sequence ID" value="RLE51168.1"/>
    <property type="molecule type" value="Genomic_DNA"/>
</dbReference>
<dbReference type="GO" id="GO:0043023">
    <property type="term" value="F:ribosomal large subunit binding"/>
    <property type="evidence" value="ECO:0007669"/>
    <property type="project" value="InterPro"/>
</dbReference>
<feature type="domain" description="Nmd3 N-terminal" evidence="1">
    <location>
        <begin position="4"/>
        <end position="243"/>
    </location>
</feature>
<dbReference type="InterPro" id="IPR007064">
    <property type="entry name" value="Nmd3_N"/>
</dbReference>
<reference evidence="2 3" key="1">
    <citation type="submission" date="2018-06" db="EMBL/GenBank/DDBJ databases">
        <title>Extensive metabolic versatility and redundancy in microbially diverse, dynamic hydrothermal sediments.</title>
        <authorList>
            <person name="Dombrowski N."/>
            <person name="Teske A."/>
            <person name="Baker B.J."/>
        </authorList>
    </citation>
    <scope>NUCLEOTIDE SEQUENCE [LARGE SCALE GENOMIC DNA]</scope>
    <source>
        <strain evidence="2">B30_G17</strain>
    </source>
</reference>
<dbReference type="PANTHER" id="PTHR12746:SF2">
    <property type="entry name" value="60S RIBOSOMAL EXPORT PROTEIN NMD3"/>
    <property type="match status" value="1"/>
</dbReference>
<sequence length="303" mass="34640">MRFCAICGKLESKDEPLIDNLCWNCYREKHKLIIIPKNIEVHVCSSCGSYRLGGKWIQSKRFDKPEFEAAIEAVKKYVKLTGNGVIRVLPEGFLGKGRIKLKIIAFGTVHPLIPNYEEKASIIVKVRKTTCPTCIKIASKHYVATIQIRAEGRKLTRNEITLVNRIIENTVYREIEHDRSAYVVEVEELSEGINFKFASTRIARLIASKIKNEVGAQIKETFKLIGINRSTGKRISRLTISVRFPPFTFNDIVKFNDHLIRFEGFKSGKFIGIDLSSWSKFSINYKDVWSNKVEKIASLNELP</sequence>
<accession>A0A497EWW1</accession>
<dbReference type="AlphaFoldDB" id="A0A497EWW1"/>
<dbReference type="InterPro" id="IPR039768">
    <property type="entry name" value="Nmd3"/>
</dbReference>
<dbReference type="Pfam" id="PF04981">
    <property type="entry name" value="NMD3"/>
    <property type="match status" value="1"/>
</dbReference>
<dbReference type="Proteomes" id="UP000281962">
    <property type="component" value="Unassembled WGS sequence"/>
</dbReference>
<proteinExistence type="predicted"/>